<proteinExistence type="predicted"/>
<name>A0A5N5GT00_9ROSA</name>
<evidence type="ECO:0000259" key="1">
    <source>
        <dbReference type="Pfam" id="PF03732"/>
    </source>
</evidence>
<keyword evidence="3" id="KW-1185">Reference proteome</keyword>
<comment type="caution">
    <text evidence="2">The sequence shown here is derived from an EMBL/GenBank/DDBJ whole genome shotgun (WGS) entry which is preliminary data.</text>
</comment>
<evidence type="ECO:0000313" key="2">
    <source>
        <dbReference type="EMBL" id="KAB2617031.1"/>
    </source>
</evidence>
<feature type="domain" description="Retrotransposon gag" evidence="1">
    <location>
        <begin position="68"/>
        <end position="110"/>
    </location>
</feature>
<protein>
    <recommendedName>
        <fullName evidence="1">Retrotransposon gag domain-containing protein</fullName>
    </recommendedName>
</protein>
<evidence type="ECO:0000313" key="3">
    <source>
        <dbReference type="Proteomes" id="UP000327157"/>
    </source>
</evidence>
<dbReference type="Pfam" id="PF03732">
    <property type="entry name" value="Retrotrans_gag"/>
    <property type="match status" value="1"/>
</dbReference>
<dbReference type="OrthoDB" id="1305902at2759"/>
<reference evidence="2 3" key="3">
    <citation type="submission" date="2019-11" db="EMBL/GenBank/DDBJ databases">
        <title>A de novo genome assembly of a pear dwarfing rootstock.</title>
        <authorList>
            <person name="Wang F."/>
            <person name="Wang J."/>
            <person name="Li S."/>
            <person name="Zhang Y."/>
            <person name="Fang M."/>
            <person name="Ma L."/>
            <person name="Zhao Y."/>
            <person name="Jiang S."/>
        </authorList>
    </citation>
    <scope>NUCLEOTIDE SEQUENCE [LARGE SCALE GENOMIC DNA]</scope>
    <source>
        <strain evidence="2">S2</strain>
        <tissue evidence="2">Leaf</tissue>
    </source>
</reference>
<reference evidence="3" key="2">
    <citation type="submission" date="2019-10" db="EMBL/GenBank/DDBJ databases">
        <title>A de novo genome assembly of a pear dwarfing rootstock.</title>
        <authorList>
            <person name="Wang F."/>
            <person name="Wang J."/>
            <person name="Li S."/>
            <person name="Zhang Y."/>
            <person name="Fang M."/>
            <person name="Ma L."/>
            <person name="Zhao Y."/>
            <person name="Jiang S."/>
        </authorList>
    </citation>
    <scope>NUCLEOTIDE SEQUENCE [LARGE SCALE GENOMIC DNA]</scope>
</reference>
<gene>
    <name evidence="2" type="ORF">D8674_012900</name>
</gene>
<sequence length="436" mass="49193">MALVQNETMGDLDIPTISESPSSIAFPAAGRNYELKTIHFNMMPSFHGMSTEDPLAHIRDIFNMMSNKNKFLEKFFSTQKTDTVRDNIMQFTQKADETFYEAWERFNNLLIYKAAVNNYTGGSIKNKTPAECQALFDTLALEMQHSEARGRCVRVSEIKNSTDFASKAQVDAIASKLDTLLSMNGRAPVQEKKNNLEDVIAQLVTIPRTTSKASSQSVIAATLLPKSVVPPVKPYVPPIHFPQWLKKNKLDEKYFKFLEMFKKLEINIPFVDALEQMPNNAKFMKDIISKKRKFDDHEKIQLTEECSAILQRKLPLKQKDRGIEKPSEPMEAALVHAATLEDENQLLVECALYLDAFKSVAKSGLLEFEDLGLAPLKSQPSIIAALAVNLKPLPSHLKYAYLGAFETLPVIISANLSEVEEEKLLRVLRRHRMAIG</sequence>
<organism evidence="2 3">
    <name type="scientific">Pyrus ussuriensis x Pyrus communis</name>
    <dbReference type="NCBI Taxonomy" id="2448454"/>
    <lineage>
        <taxon>Eukaryota</taxon>
        <taxon>Viridiplantae</taxon>
        <taxon>Streptophyta</taxon>
        <taxon>Embryophyta</taxon>
        <taxon>Tracheophyta</taxon>
        <taxon>Spermatophyta</taxon>
        <taxon>Magnoliopsida</taxon>
        <taxon>eudicotyledons</taxon>
        <taxon>Gunneridae</taxon>
        <taxon>Pentapetalae</taxon>
        <taxon>rosids</taxon>
        <taxon>fabids</taxon>
        <taxon>Rosales</taxon>
        <taxon>Rosaceae</taxon>
        <taxon>Amygdaloideae</taxon>
        <taxon>Maleae</taxon>
        <taxon>Pyrus</taxon>
    </lineage>
</organism>
<accession>A0A5N5GT00</accession>
<dbReference type="AlphaFoldDB" id="A0A5N5GT00"/>
<reference evidence="2 3" key="1">
    <citation type="submission" date="2019-09" db="EMBL/GenBank/DDBJ databases">
        <authorList>
            <person name="Ou C."/>
        </authorList>
    </citation>
    <scope>NUCLEOTIDE SEQUENCE [LARGE SCALE GENOMIC DNA]</scope>
    <source>
        <strain evidence="2">S2</strain>
        <tissue evidence="2">Leaf</tissue>
    </source>
</reference>
<dbReference type="InterPro" id="IPR005162">
    <property type="entry name" value="Retrotrans_gag_dom"/>
</dbReference>
<dbReference type="Proteomes" id="UP000327157">
    <property type="component" value="Chromosome 15"/>
</dbReference>
<dbReference type="EMBL" id="SMOL01000401">
    <property type="protein sequence ID" value="KAB2617031.1"/>
    <property type="molecule type" value="Genomic_DNA"/>
</dbReference>